<dbReference type="Proteomes" id="UP000076761">
    <property type="component" value="Unassembled WGS sequence"/>
</dbReference>
<dbReference type="AlphaFoldDB" id="A0A165PZU1"/>
<organism evidence="3 4">
    <name type="scientific">Neolentinus lepideus HHB14362 ss-1</name>
    <dbReference type="NCBI Taxonomy" id="1314782"/>
    <lineage>
        <taxon>Eukaryota</taxon>
        <taxon>Fungi</taxon>
        <taxon>Dikarya</taxon>
        <taxon>Basidiomycota</taxon>
        <taxon>Agaricomycotina</taxon>
        <taxon>Agaricomycetes</taxon>
        <taxon>Gloeophyllales</taxon>
        <taxon>Gloeophyllaceae</taxon>
        <taxon>Neolentinus</taxon>
    </lineage>
</organism>
<accession>A0A165PZU1</accession>
<keyword evidence="1" id="KW-0853">WD repeat</keyword>
<dbReference type="InterPro" id="IPR011047">
    <property type="entry name" value="Quinoprotein_ADH-like_sf"/>
</dbReference>
<dbReference type="GO" id="GO:0034455">
    <property type="term" value="C:t-UTP complex"/>
    <property type="evidence" value="ECO:0007669"/>
    <property type="project" value="TreeGrafter"/>
</dbReference>
<dbReference type="InParanoid" id="A0A165PZU1"/>
<evidence type="ECO:0000313" key="3">
    <source>
        <dbReference type="EMBL" id="KZT21715.1"/>
    </source>
</evidence>
<keyword evidence="4" id="KW-1185">Reference proteome</keyword>
<dbReference type="PANTHER" id="PTHR44163:SF1">
    <property type="entry name" value="U3 SMALL NUCLEOLAR RNA-ASSOCIATED PROTEIN 4 HOMOLOG"/>
    <property type="match status" value="1"/>
</dbReference>
<gene>
    <name evidence="3" type="ORF">NEOLEDRAFT_1181551</name>
</gene>
<dbReference type="SMART" id="SM00320">
    <property type="entry name" value="WD40"/>
    <property type="match status" value="8"/>
</dbReference>
<dbReference type="STRING" id="1314782.A0A165PZU1"/>
<dbReference type="InterPro" id="IPR001680">
    <property type="entry name" value="WD40_rpt"/>
</dbReference>
<evidence type="ECO:0000256" key="1">
    <source>
        <dbReference type="PROSITE-ProRule" id="PRU00221"/>
    </source>
</evidence>
<dbReference type="Gene3D" id="2.130.10.10">
    <property type="entry name" value="YVTN repeat-like/Quinoprotein amine dehydrogenase"/>
    <property type="match status" value="3"/>
</dbReference>
<dbReference type="SUPFAM" id="SSF50998">
    <property type="entry name" value="Quinoprotein alcohol dehydrogenase-like"/>
    <property type="match status" value="1"/>
</dbReference>
<dbReference type="GO" id="GO:0000462">
    <property type="term" value="P:maturation of SSU-rRNA from tricistronic rRNA transcript (SSU-rRNA, 5.8S rRNA, LSU-rRNA)"/>
    <property type="evidence" value="ECO:0007669"/>
    <property type="project" value="InterPro"/>
</dbReference>
<dbReference type="GO" id="GO:0003723">
    <property type="term" value="F:RNA binding"/>
    <property type="evidence" value="ECO:0007669"/>
    <property type="project" value="TreeGrafter"/>
</dbReference>
<reference evidence="3 4" key="1">
    <citation type="journal article" date="2016" name="Mol. Biol. Evol.">
        <title>Comparative Genomics of Early-Diverging Mushroom-Forming Fungi Provides Insights into the Origins of Lignocellulose Decay Capabilities.</title>
        <authorList>
            <person name="Nagy L.G."/>
            <person name="Riley R."/>
            <person name="Tritt A."/>
            <person name="Adam C."/>
            <person name="Daum C."/>
            <person name="Floudas D."/>
            <person name="Sun H."/>
            <person name="Yadav J.S."/>
            <person name="Pangilinan J."/>
            <person name="Larsson K.H."/>
            <person name="Matsuura K."/>
            <person name="Barry K."/>
            <person name="Labutti K."/>
            <person name="Kuo R."/>
            <person name="Ohm R.A."/>
            <person name="Bhattacharya S.S."/>
            <person name="Shirouzu T."/>
            <person name="Yoshinaga Y."/>
            <person name="Martin F.M."/>
            <person name="Grigoriev I.V."/>
            <person name="Hibbett D.S."/>
        </authorList>
    </citation>
    <scope>NUCLEOTIDE SEQUENCE [LARGE SCALE GENOMIC DNA]</scope>
    <source>
        <strain evidence="3 4">HHB14362 ss-1</strain>
    </source>
</reference>
<dbReference type="PROSITE" id="PS50082">
    <property type="entry name" value="WD_REPEATS_2"/>
    <property type="match status" value="1"/>
</dbReference>
<dbReference type="FunCoup" id="A0A165PZU1">
    <property type="interactions" value="540"/>
</dbReference>
<proteinExistence type="predicted"/>
<protein>
    <submittedName>
        <fullName evidence="3">WD40 repeat-like protein</fullName>
    </submittedName>
</protein>
<dbReference type="InterPro" id="IPR046351">
    <property type="entry name" value="UTP4"/>
</dbReference>
<dbReference type="EMBL" id="KV425604">
    <property type="protein sequence ID" value="KZT21715.1"/>
    <property type="molecule type" value="Genomic_DNA"/>
</dbReference>
<sequence>MAVPTADTTTFSVHRCRFVDYTPSAITALAFPPLPLPSVKGKKPEAPRKVLKFGTLAIGRANGNIELCEWTGTENQIEAPQAWVVRKTLSGPYPSKVDTLAFAIRYPDLLGRDEVPTVEDLRLFSAGGGSELVEWDLEKGCVKRTIPSHGGSIWCIAPNPASTLLALGCEDGSVRILTLADDSIMHHRRFDRVKSRLLSIAWGPPVPRQTASGAKPPSESSDEDEDSLEDWSDSWIVTGGSDSSLRKWDVATGRVVDRMGTDKIRGERTLVWSVAVLGDGTIVSGDSLGMVKMWESRTCTQLQSFQGHGADVLCLAIGPEGTTIYSSGVDQKITQLSLVKTGNSEKSILRSSSRWVQSTSRRMHSHDVRALAIWPPYIAVPPSHNRIFPIDISPILASGGLDMSVVLTPAAVPTSTIAKIMNPLATSTVSTFEDSYHRRMAYCSGPANTSGLSLARQAGLLMCMHDDSLSLWRVLKKHKPSVDDENVDIDPNTGSGGWSKVLEMDLSVRSNLTASAVSDDGRWIVASDLFESKLFSLEQDQVELKPRRVREFPSILQAHLPHSRDEEPSTGASVFSFTPDSSKLVMATAMSGHILVVDLGSGDAKPRVLRRFDHHRMRRVLVVDKSARSPDLDAEDVEMNRENASEGEGEPVVADDSPVTATVTRMAVSVDGQWLASTDDRCRTHIFNLDSVQHHCVLPTFPQPVHALAFVPSNASILVLALANNTLHIFDAESRQFPDWARPLCASLPARFTRLHDPVLGVAVDAQPCAAVLLWGSTWICKVRLDAPVGWGGFSKKRRRESRKLASGSGRVGADDQRGDQQTNFKLVTHYRPILFVGFLAPGEMVVVERPLVDVLTKLPPAYFKPKYGAT</sequence>
<name>A0A165PZU1_9AGAM</name>
<dbReference type="PANTHER" id="PTHR44163">
    <property type="entry name" value="U3 SMALL NUCLEOLAR RNA-ASSOCIATED PROTEIN 4 HOMOLOG"/>
    <property type="match status" value="1"/>
</dbReference>
<feature type="region of interest" description="Disordered" evidence="2">
    <location>
        <begin position="631"/>
        <end position="654"/>
    </location>
</feature>
<evidence type="ECO:0000256" key="2">
    <source>
        <dbReference type="SAM" id="MobiDB-lite"/>
    </source>
</evidence>
<dbReference type="GO" id="GO:0030686">
    <property type="term" value="C:90S preribosome"/>
    <property type="evidence" value="ECO:0007669"/>
    <property type="project" value="InterPro"/>
</dbReference>
<evidence type="ECO:0000313" key="4">
    <source>
        <dbReference type="Proteomes" id="UP000076761"/>
    </source>
</evidence>
<dbReference type="Pfam" id="PF00400">
    <property type="entry name" value="WD40"/>
    <property type="match status" value="2"/>
</dbReference>
<feature type="region of interest" description="Disordered" evidence="2">
    <location>
        <begin position="204"/>
        <end position="230"/>
    </location>
</feature>
<dbReference type="OrthoDB" id="8883818at2759"/>
<feature type="repeat" description="WD" evidence="1">
    <location>
        <begin position="236"/>
        <end position="258"/>
    </location>
</feature>
<dbReference type="InterPro" id="IPR015943">
    <property type="entry name" value="WD40/YVTN_repeat-like_dom_sf"/>
</dbReference>
<feature type="compositionally biased region" description="Acidic residues" evidence="2">
    <location>
        <begin position="220"/>
        <end position="230"/>
    </location>
</feature>
<dbReference type="GO" id="GO:0032040">
    <property type="term" value="C:small-subunit processome"/>
    <property type="evidence" value="ECO:0007669"/>
    <property type="project" value="TreeGrafter"/>
</dbReference>